<organism evidence="1 2">
    <name type="scientific">Bremerella alba</name>
    <dbReference type="NCBI Taxonomy" id="980252"/>
    <lineage>
        <taxon>Bacteria</taxon>
        <taxon>Pseudomonadati</taxon>
        <taxon>Planctomycetota</taxon>
        <taxon>Planctomycetia</taxon>
        <taxon>Pirellulales</taxon>
        <taxon>Pirellulaceae</taxon>
        <taxon>Bremerella</taxon>
    </lineage>
</organism>
<dbReference type="EMBL" id="JABRWO010000004">
    <property type="protein sequence ID" value="MBA2114785.1"/>
    <property type="molecule type" value="Genomic_DNA"/>
</dbReference>
<accession>A0A7V9A6W1</accession>
<protein>
    <submittedName>
        <fullName evidence="1">Uncharacterized protein</fullName>
    </submittedName>
</protein>
<evidence type="ECO:0000313" key="2">
    <source>
        <dbReference type="Proteomes" id="UP000551616"/>
    </source>
</evidence>
<dbReference type="RefSeq" id="WP_207396237.1">
    <property type="nucleotide sequence ID" value="NZ_JABRWO010000004.1"/>
</dbReference>
<dbReference type="AlphaFoldDB" id="A0A7V9A6W1"/>
<gene>
    <name evidence="1" type="ORF">HOV93_19520</name>
</gene>
<sequence length="70" mass="8206">MVPTAQKNILCSMALVATIWFGFAASNVQGMNRAEYRSHIRSMEITQRPNRFGHFYGNNVRRIHRFRHGR</sequence>
<reference evidence="1 2" key="1">
    <citation type="submission" date="2020-05" db="EMBL/GenBank/DDBJ databases">
        <title>Bremerella alba sp. nov., a novel planctomycete isolated from the surface of the macroalga Fucus spiralis.</title>
        <authorList>
            <person name="Godinho O."/>
            <person name="Botelho R."/>
            <person name="Albuquerque L."/>
            <person name="Wiegand S."/>
            <person name="Da Costa M.S."/>
            <person name="Lobo-Da-Cunha A."/>
            <person name="Jogler C."/>
            <person name="Lage O.M."/>
        </authorList>
    </citation>
    <scope>NUCLEOTIDE SEQUENCE [LARGE SCALE GENOMIC DNA]</scope>
    <source>
        <strain evidence="1 2">FF15</strain>
    </source>
</reference>
<evidence type="ECO:0000313" key="1">
    <source>
        <dbReference type="EMBL" id="MBA2114785.1"/>
    </source>
</evidence>
<proteinExistence type="predicted"/>
<keyword evidence="2" id="KW-1185">Reference proteome</keyword>
<dbReference type="Proteomes" id="UP000551616">
    <property type="component" value="Unassembled WGS sequence"/>
</dbReference>
<comment type="caution">
    <text evidence="1">The sequence shown here is derived from an EMBL/GenBank/DDBJ whole genome shotgun (WGS) entry which is preliminary data.</text>
</comment>
<name>A0A7V9A6W1_9BACT</name>